<reference evidence="4 5" key="2">
    <citation type="journal article" date="2012" name="Stand. Genomic Sci.">
        <title>Complete genome sequence of the sulfate-reducing firmicute Desulfotomaculum ruminis type strain (DL(T)).</title>
        <authorList>
            <person name="Spring S."/>
            <person name="Visser M."/>
            <person name="Lu M."/>
            <person name="Copeland A."/>
            <person name="Lapidus A."/>
            <person name="Lucas S."/>
            <person name="Cheng J.F."/>
            <person name="Han C."/>
            <person name="Tapia R."/>
            <person name="Goodwin L.A."/>
            <person name="Pitluck S."/>
            <person name="Ivanova N."/>
            <person name="Land M."/>
            <person name="Hauser L."/>
            <person name="Larimer F."/>
            <person name="Rohde M."/>
            <person name="Goker M."/>
            <person name="Detter J.C."/>
            <person name="Kyrpides N.C."/>
            <person name="Woyke T."/>
            <person name="Schaap P.J."/>
            <person name="Plugge C.M."/>
            <person name="Muyzer G."/>
            <person name="Kuever J."/>
            <person name="Pereira I.A."/>
            <person name="Parshina S.N."/>
            <person name="Bernier-Latmani R."/>
            <person name="Stams A.J."/>
            <person name="Klenk H.P."/>
        </authorList>
    </citation>
    <scope>NUCLEOTIDE SEQUENCE [LARGE SCALE GENOMIC DNA]</scope>
    <source>
        <strain evidence="5">ATCC 23193 / DSM 2154 / NCIB 8452 / DL</strain>
    </source>
</reference>
<dbReference type="PRINTS" id="PR00455">
    <property type="entry name" value="HTHTETR"/>
</dbReference>
<evidence type="ECO:0000256" key="1">
    <source>
        <dbReference type="ARBA" id="ARBA00023125"/>
    </source>
</evidence>
<name>F6DV59_DESRL</name>
<dbReference type="PROSITE" id="PS50977">
    <property type="entry name" value="HTH_TETR_2"/>
    <property type="match status" value="1"/>
</dbReference>
<dbReference type="OrthoDB" id="9785164at2"/>
<dbReference type="STRING" id="696281.Desru_0848"/>
<dbReference type="SUPFAM" id="SSF46689">
    <property type="entry name" value="Homeodomain-like"/>
    <property type="match status" value="1"/>
</dbReference>
<organism evidence="4 5">
    <name type="scientific">Desulforamulus ruminis (strain ATCC 23193 / DSM 2154 / NCIMB 8452 / DL)</name>
    <name type="common">Desulfotomaculum ruminis</name>
    <dbReference type="NCBI Taxonomy" id="696281"/>
    <lineage>
        <taxon>Bacteria</taxon>
        <taxon>Bacillati</taxon>
        <taxon>Bacillota</taxon>
        <taxon>Clostridia</taxon>
        <taxon>Eubacteriales</taxon>
        <taxon>Peptococcaceae</taxon>
        <taxon>Desulforamulus</taxon>
    </lineage>
</organism>
<evidence type="ECO:0000313" key="5">
    <source>
        <dbReference type="Proteomes" id="UP000009234"/>
    </source>
</evidence>
<dbReference type="Proteomes" id="UP000009234">
    <property type="component" value="Chromosome"/>
</dbReference>
<dbReference type="EMBL" id="CP002780">
    <property type="protein sequence ID" value="AEG59125.1"/>
    <property type="molecule type" value="Genomic_DNA"/>
</dbReference>
<feature type="domain" description="HTH tetR-type" evidence="3">
    <location>
        <begin position="8"/>
        <end position="68"/>
    </location>
</feature>
<accession>F6DV59</accession>
<dbReference type="AlphaFoldDB" id="F6DV59"/>
<dbReference type="PANTHER" id="PTHR30055:SF228">
    <property type="entry name" value="TRANSCRIPTIONAL REGULATOR-RELATED"/>
    <property type="match status" value="1"/>
</dbReference>
<dbReference type="KEGG" id="dru:Desru_0848"/>
<dbReference type="InterPro" id="IPR009057">
    <property type="entry name" value="Homeodomain-like_sf"/>
</dbReference>
<dbReference type="Pfam" id="PF00440">
    <property type="entry name" value="TetR_N"/>
    <property type="match status" value="1"/>
</dbReference>
<dbReference type="Gene3D" id="1.10.357.10">
    <property type="entry name" value="Tetracycline Repressor, domain 2"/>
    <property type="match status" value="1"/>
</dbReference>
<dbReference type="RefSeq" id="WP_013840896.1">
    <property type="nucleotide sequence ID" value="NC_015589.1"/>
</dbReference>
<dbReference type="PANTHER" id="PTHR30055">
    <property type="entry name" value="HTH-TYPE TRANSCRIPTIONAL REGULATOR RUTR"/>
    <property type="match status" value="1"/>
</dbReference>
<dbReference type="HOGENOM" id="CLU_069356_15_11_9"/>
<keyword evidence="5" id="KW-1185">Reference proteome</keyword>
<evidence type="ECO:0000256" key="2">
    <source>
        <dbReference type="PROSITE-ProRule" id="PRU00335"/>
    </source>
</evidence>
<dbReference type="GO" id="GO:0000976">
    <property type="term" value="F:transcription cis-regulatory region binding"/>
    <property type="evidence" value="ECO:0007669"/>
    <property type="project" value="TreeGrafter"/>
</dbReference>
<evidence type="ECO:0000259" key="3">
    <source>
        <dbReference type="PROSITE" id="PS50977"/>
    </source>
</evidence>
<sequence>MGRKTNKMSPSEKILHTAFECLSARGYANVSMRNIADEAGVALSQLTYYYRNKETLFLEVIHLMMLQYLREIEKKLETAADTKQKLASLIEFFKDLLRDNPKLLKLFIDFTAQALWIPSFREHLDNLFHRLAELIERNLLTDTETANRYPGYSAQSVSKLILGALFGTSIQIILGSSRDDSLESLYLAESLLN</sequence>
<gene>
    <name evidence="4" type="ordered locus">Desru_0848</name>
</gene>
<evidence type="ECO:0000313" key="4">
    <source>
        <dbReference type="EMBL" id="AEG59125.1"/>
    </source>
</evidence>
<dbReference type="eggNOG" id="COG1309">
    <property type="taxonomic scope" value="Bacteria"/>
</dbReference>
<feature type="DNA-binding region" description="H-T-H motif" evidence="2">
    <location>
        <begin position="31"/>
        <end position="50"/>
    </location>
</feature>
<reference evidence="5" key="1">
    <citation type="submission" date="2011-05" db="EMBL/GenBank/DDBJ databases">
        <title>Complete sequence of Desulfotomaculum ruminis DSM 2154.</title>
        <authorList>
            <person name="Lucas S."/>
            <person name="Copeland A."/>
            <person name="Lapidus A."/>
            <person name="Cheng J.-F."/>
            <person name="Goodwin L."/>
            <person name="Pitluck S."/>
            <person name="Lu M."/>
            <person name="Detter J.C."/>
            <person name="Han C."/>
            <person name="Tapia R."/>
            <person name="Land M."/>
            <person name="Hauser L."/>
            <person name="Kyrpides N."/>
            <person name="Ivanova N."/>
            <person name="Mikhailova N."/>
            <person name="Pagani I."/>
            <person name="Stams A.J.M."/>
            <person name="Plugge C.M."/>
            <person name="Muyzer G."/>
            <person name="Kuever J."/>
            <person name="Parshina S.N."/>
            <person name="Ivanova A.E."/>
            <person name="Nazina T.N."/>
            <person name="Brambilla E."/>
            <person name="Spring S."/>
            <person name="Klenk H.-P."/>
            <person name="Woyke T."/>
        </authorList>
    </citation>
    <scope>NUCLEOTIDE SEQUENCE [LARGE SCALE GENOMIC DNA]</scope>
    <source>
        <strain evidence="5">ATCC 23193 / DSM 2154 / NCIB 8452 / DL</strain>
    </source>
</reference>
<dbReference type="InterPro" id="IPR050109">
    <property type="entry name" value="HTH-type_TetR-like_transc_reg"/>
</dbReference>
<proteinExistence type="predicted"/>
<protein>
    <submittedName>
        <fullName evidence="4">Regulatory protein TetR</fullName>
    </submittedName>
</protein>
<dbReference type="InterPro" id="IPR001647">
    <property type="entry name" value="HTH_TetR"/>
</dbReference>
<keyword evidence="1 2" id="KW-0238">DNA-binding</keyword>
<dbReference type="GO" id="GO:0003700">
    <property type="term" value="F:DNA-binding transcription factor activity"/>
    <property type="evidence" value="ECO:0007669"/>
    <property type="project" value="TreeGrafter"/>
</dbReference>